<evidence type="ECO:0000256" key="7">
    <source>
        <dbReference type="SAM" id="MobiDB-lite"/>
    </source>
</evidence>
<keyword evidence="5" id="KW-0378">Hydrolase</keyword>
<feature type="domain" description="Beta-mannosidase-like galactose-binding" evidence="10">
    <location>
        <begin position="9"/>
        <end position="52"/>
    </location>
</feature>
<dbReference type="Gene3D" id="3.20.20.80">
    <property type="entry name" value="Glycosidases"/>
    <property type="match status" value="1"/>
</dbReference>
<dbReference type="Pfam" id="PF00703">
    <property type="entry name" value="Glyco_hydro_2"/>
    <property type="match status" value="1"/>
</dbReference>
<dbReference type="GO" id="GO:0006516">
    <property type="term" value="P:glycoprotein catabolic process"/>
    <property type="evidence" value="ECO:0007669"/>
    <property type="project" value="TreeGrafter"/>
</dbReference>
<proteinExistence type="inferred from homology"/>
<feature type="non-terminal residue" evidence="11">
    <location>
        <position position="1"/>
    </location>
</feature>
<keyword evidence="4" id="KW-0732">Signal</keyword>
<protein>
    <recommendedName>
        <fullName evidence="3">beta-mannosidase</fullName>
        <ecNumber evidence="3">3.2.1.25</ecNumber>
    </recommendedName>
</protein>
<evidence type="ECO:0000256" key="1">
    <source>
        <dbReference type="ARBA" id="ARBA00000829"/>
    </source>
</evidence>
<comment type="similarity">
    <text evidence="2">Belongs to the glycosyl hydrolase 2 family.</text>
</comment>
<feature type="domain" description="Glycoside hydrolase family 2 catalytic" evidence="9">
    <location>
        <begin position="182"/>
        <end position="340"/>
    </location>
</feature>
<evidence type="ECO:0000256" key="4">
    <source>
        <dbReference type="ARBA" id="ARBA00022729"/>
    </source>
</evidence>
<dbReference type="PANTHER" id="PTHR43730:SF1">
    <property type="entry name" value="BETA-MANNOSIDASE"/>
    <property type="match status" value="1"/>
</dbReference>
<evidence type="ECO:0000313" key="11">
    <source>
        <dbReference type="EMBL" id="SVC64776.1"/>
    </source>
</evidence>
<dbReference type="Pfam" id="PF02836">
    <property type="entry name" value="Glyco_hydro_2_C"/>
    <property type="match status" value="1"/>
</dbReference>
<evidence type="ECO:0000256" key="3">
    <source>
        <dbReference type="ARBA" id="ARBA00012754"/>
    </source>
</evidence>
<dbReference type="InterPro" id="IPR054593">
    <property type="entry name" value="Beta-mannosidase-like_N2"/>
</dbReference>
<gene>
    <name evidence="11" type="ORF">METZ01_LOCUS317630</name>
</gene>
<evidence type="ECO:0000259" key="9">
    <source>
        <dbReference type="Pfam" id="PF02836"/>
    </source>
</evidence>
<dbReference type="SUPFAM" id="SSF49785">
    <property type="entry name" value="Galactose-binding domain-like"/>
    <property type="match status" value="1"/>
</dbReference>
<dbReference type="EMBL" id="UINC01102844">
    <property type="protein sequence ID" value="SVC64776.1"/>
    <property type="molecule type" value="Genomic_DNA"/>
</dbReference>
<dbReference type="Gene3D" id="2.60.120.260">
    <property type="entry name" value="Galactose-binding domain-like"/>
    <property type="match status" value="1"/>
</dbReference>
<organism evidence="11">
    <name type="scientific">marine metagenome</name>
    <dbReference type="NCBI Taxonomy" id="408172"/>
    <lineage>
        <taxon>unclassified sequences</taxon>
        <taxon>metagenomes</taxon>
        <taxon>ecological metagenomes</taxon>
    </lineage>
</organism>
<comment type="catalytic activity">
    <reaction evidence="1">
        <text>Hydrolysis of terminal, non-reducing beta-D-mannose residues in beta-D-mannosides.</text>
        <dbReference type="EC" id="3.2.1.25"/>
    </reaction>
</comment>
<feature type="region of interest" description="Disordered" evidence="7">
    <location>
        <begin position="342"/>
        <end position="362"/>
    </location>
</feature>
<dbReference type="GO" id="GO:0005975">
    <property type="term" value="P:carbohydrate metabolic process"/>
    <property type="evidence" value="ECO:0007669"/>
    <property type="project" value="InterPro"/>
</dbReference>
<feature type="compositionally biased region" description="Polar residues" evidence="7">
    <location>
        <begin position="346"/>
        <end position="362"/>
    </location>
</feature>
<dbReference type="GO" id="GO:0004567">
    <property type="term" value="F:beta-mannosidase activity"/>
    <property type="evidence" value="ECO:0007669"/>
    <property type="project" value="UniProtKB-EC"/>
</dbReference>
<evidence type="ECO:0000259" key="10">
    <source>
        <dbReference type="Pfam" id="PF22666"/>
    </source>
</evidence>
<evidence type="ECO:0000256" key="6">
    <source>
        <dbReference type="ARBA" id="ARBA00023295"/>
    </source>
</evidence>
<evidence type="ECO:0000256" key="5">
    <source>
        <dbReference type="ARBA" id="ARBA00022801"/>
    </source>
</evidence>
<dbReference type="InterPro" id="IPR008979">
    <property type="entry name" value="Galactose-bd-like_sf"/>
</dbReference>
<feature type="non-terminal residue" evidence="11">
    <location>
        <position position="362"/>
    </location>
</feature>
<reference evidence="11" key="1">
    <citation type="submission" date="2018-05" db="EMBL/GenBank/DDBJ databases">
        <authorList>
            <person name="Lanie J.A."/>
            <person name="Ng W.-L."/>
            <person name="Kazmierczak K.M."/>
            <person name="Andrzejewski T.M."/>
            <person name="Davidsen T.M."/>
            <person name="Wayne K.J."/>
            <person name="Tettelin H."/>
            <person name="Glass J.I."/>
            <person name="Rusch D."/>
            <person name="Podicherti R."/>
            <person name="Tsui H.-C.T."/>
            <person name="Winkler M.E."/>
        </authorList>
    </citation>
    <scope>NUCLEOTIDE SEQUENCE</scope>
</reference>
<evidence type="ECO:0000259" key="8">
    <source>
        <dbReference type="Pfam" id="PF00703"/>
    </source>
</evidence>
<dbReference type="InterPro" id="IPR050887">
    <property type="entry name" value="Beta-mannosidase_GH2"/>
</dbReference>
<dbReference type="Gene3D" id="2.60.40.10">
    <property type="entry name" value="Immunoglobulins"/>
    <property type="match status" value="1"/>
</dbReference>
<evidence type="ECO:0000256" key="2">
    <source>
        <dbReference type="ARBA" id="ARBA00007401"/>
    </source>
</evidence>
<dbReference type="SUPFAM" id="SSF51445">
    <property type="entry name" value="(Trans)glycosidases"/>
    <property type="match status" value="1"/>
</dbReference>
<accession>A0A382NUM5</accession>
<dbReference type="InterPro" id="IPR006102">
    <property type="entry name" value="Ig-like_GH2"/>
</dbReference>
<sequence>PINEILPHIESMNYKLPAENDQAGGTSPYTRKAPYHYGWDWGPCFVTSGIWQEVELFGWNSWFIKNIFIRQEKCDKDRADLTLEVDIESKNNKSGKIIIFEPKSEILYEHPIKFSKGENKLYFDLVVVKPELWWPAGHGDQPLYDFQVTIHVDGEEEKFSKRTGLRDVAIKRVKDDKGKSFTIYVNGKPIFAKGANWIPADSFTSRLTTKDYKLLLQNVIKANMNTLRVWGGGIYESDEFYQLCDQMGILVWQDFMFACSLYPGDNEFLDSVDKEARYQVDRLKDHPSIILWCGNNEIAWAWHNWGWKEEYPETVYTQDYNQLFHNVLPKVCRELDPSRLYWPSSPGDNDSLPETGQNYGSG</sequence>
<dbReference type="Pfam" id="PF22666">
    <property type="entry name" value="Glyco_hydro_2_N2"/>
    <property type="match status" value="1"/>
</dbReference>
<dbReference type="AlphaFoldDB" id="A0A382NUM5"/>
<dbReference type="SUPFAM" id="SSF49303">
    <property type="entry name" value="beta-Galactosidase/glucuronidase domain"/>
    <property type="match status" value="1"/>
</dbReference>
<dbReference type="InterPro" id="IPR013783">
    <property type="entry name" value="Ig-like_fold"/>
</dbReference>
<dbReference type="InterPro" id="IPR017853">
    <property type="entry name" value="GH"/>
</dbReference>
<dbReference type="EC" id="3.2.1.25" evidence="3"/>
<dbReference type="PANTHER" id="PTHR43730">
    <property type="entry name" value="BETA-MANNOSIDASE"/>
    <property type="match status" value="1"/>
</dbReference>
<keyword evidence="6" id="KW-0326">Glycosidase</keyword>
<feature type="domain" description="Glycoside hydrolase family 2 immunoglobulin-like beta-sandwich" evidence="8">
    <location>
        <begin position="63"/>
        <end position="166"/>
    </location>
</feature>
<dbReference type="InterPro" id="IPR006103">
    <property type="entry name" value="Glyco_hydro_2_cat"/>
</dbReference>
<dbReference type="InterPro" id="IPR036156">
    <property type="entry name" value="Beta-gal/glucu_dom_sf"/>
</dbReference>
<name>A0A382NUM5_9ZZZZ</name>